<keyword evidence="4" id="KW-1185">Reference proteome</keyword>
<name>A0ABY3WH83_9ACTN</name>
<reference evidence="3 4" key="1">
    <citation type="submission" date="2021-03" db="EMBL/GenBank/DDBJ databases">
        <title>Complete genome of Streptomyces formicae strain 1H-GS9 (DSM 100524).</title>
        <authorList>
            <person name="Atanasov K.E."/>
            <person name="Altabella T."/>
            <person name="Ferrer A."/>
        </authorList>
    </citation>
    <scope>NUCLEOTIDE SEQUENCE [LARGE SCALE GENOMIC DNA]</scope>
    <source>
        <strain evidence="3 4">1H-GS9</strain>
    </source>
</reference>
<feature type="compositionally biased region" description="Basic and acidic residues" evidence="1">
    <location>
        <begin position="40"/>
        <end position="58"/>
    </location>
</feature>
<feature type="signal peptide" evidence="2">
    <location>
        <begin position="1"/>
        <end position="33"/>
    </location>
</feature>
<organism evidence="3 4">
    <name type="scientific">Streptomyces formicae</name>
    <dbReference type="NCBI Taxonomy" id="1616117"/>
    <lineage>
        <taxon>Bacteria</taxon>
        <taxon>Bacillati</taxon>
        <taxon>Actinomycetota</taxon>
        <taxon>Actinomycetes</taxon>
        <taxon>Kitasatosporales</taxon>
        <taxon>Streptomycetaceae</taxon>
        <taxon>Streptomyces</taxon>
    </lineage>
</organism>
<dbReference type="Proteomes" id="UP000828924">
    <property type="component" value="Chromosome"/>
</dbReference>
<feature type="chain" id="PRO_5046564553" description="Secreted protein" evidence="2">
    <location>
        <begin position="34"/>
        <end position="178"/>
    </location>
</feature>
<evidence type="ECO:0000256" key="1">
    <source>
        <dbReference type="SAM" id="MobiDB-lite"/>
    </source>
</evidence>
<dbReference type="Pfam" id="PF19871">
    <property type="entry name" value="DUF6344"/>
    <property type="match status" value="1"/>
</dbReference>
<evidence type="ECO:0008006" key="5">
    <source>
        <dbReference type="Google" id="ProtNLM"/>
    </source>
</evidence>
<gene>
    <name evidence="3" type="ORF">J4032_00195</name>
</gene>
<feature type="region of interest" description="Disordered" evidence="1">
    <location>
        <begin position="125"/>
        <end position="178"/>
    </location>
</feature>
<evidence type="ECO:0000256" key="2">
    <source>
        <dbReference type="SAM" id="SignalP"/>
    </source>
</evidence>
<evidence type="ECO:0000313" key="4">
    <source>
        <dbReference type="Proteomes" id="UP000828924"/>
    </source>
</evidence>
<dbReference type="EMBL" id="CP071872">
    <property type="protein sequence ID" value="UNM10137.1"/>
    <property type="molecule type" value="Genomic_DNA"/>
</dbReference>
<feature type="region of interest" description="Disordered" evidence="1">
    <location>
        <begin position="31"/>
        <end position="104"/>
    </location>
</feature>
<dbReference type="RefSeq" id="WP_242328618.1">
    <property type="nucleotide sequence ID" value="NZ_CP071872.1"/>
</dbReference>
<keyword evidence="2" id="KW-0732">Signal</keyword>
<protein>
    <recommendedName>
        <fullName evidence="5">Secreted protein</fullName>
    </recommendedName>
</protein>
<sequence length="178" mass="18799">MAAVKVKMLWTAFFSLLVALLAQLGFATPAASAAQQPATRRPEEPAARKAPKSADTRHGQRHDRHQAVIGRQRSPRDRSLPPTIKQRIRAEAHGATPSVRHLPAAPETADDLLGTWAHATDTALATAPGTPRTGDRTLATVPHAGDRTHSTAPRTGDRTLATAPRTSDTAVAPANTAA</sequence>
<accession>A0ABY3WH83</accession>
<dbReference type="InterPro" id="IPR045925">
    <property type="entry name" value="DUF6344"/>
</dbReference>
<proteinExistence type="predicted"/>
<evidence type="ECO:0000313" key="3">
    <source>
        <dbReference type="EMBL" id="UNM10137.1"/>
    </source>
</evidence>